<keyword evidence="1" id="KW-1133">Transmembrane helix</keyword>
<dbReference type="EMBL" id="JAUSVK010000001">
    <property type="protein sequence ID" value="MDQ0396486.1"/>
    <property type="molecule type" value="Genomic_DNA"/>
</dbReference>
<evidence type="ECO:0008006" key="4">
    <source>
        <dbReference type="Google" id="ProtNLM"/>
    </source>
</evidence>
<evidence type="ECO:0000313" key="2">
    <source>
        <dbReference type="EMBL" id="MDQ0396486.1"/>
    </source>
</evidence>
<comment type="caution">
    <text evidence="2">The sequence shown here is derived from an EMBL/GenBank/DDBJ whole genome shotgun (WGS) entry which is preliminary data.</text>
</comment>
<gene>
    <name evidence="2" type="ORF">J3R73_006278</name>
</gene>
<keyword evidence="1" id="KW-0472">Membrane</keyword>
<organism evidence="2 3">
    <name type="scientific">Labrys monachus</name>
    <dbReference type="NCBI Taxonomy" id="217067"/>
    <lineage>
        <taxon>Bacteria</taxon>
        <taxon>Pseudomonadati</taxon>
        <taxon>Pseudomonadota</taxon>
        <taxon>Alphaproteobacteria</taxon>
        <taxon>Hyphomicrobiales</taxon>
        <taxon>Xanthobacteraceae</taxon>
        <taxon>Labrys</taxon>
    </lineage>
</organism>
<proteinExistence type="predicted"/>
<protein>
    <recommendedName>
        <fullName evidence="4">DUF2125 domain-containing protein</fullName>
    </recommendedName>
</protein>
<keyword evidence="1" id="KW-0812">Transmembrane</keyword>
<evidence type="ECO:0000313" key="3">
    <source>
        <dbReference type="Proteomes" id="UP001237448"/>
    </source>
</evidence>
<accession>A0ABU0FPL9</accession>
<dbReference type="Pfam" id="PF09898">
    <property type="entry name" value="DUF2125"/>
    <property type="match status" value="1"/>
</dbReference>
<dbReference type="Proteomes" id="UP001237448">
    <property type="component" value="Unassembled WGS sequence"/>
</dbReference>
<evidence type="ECO:0000256" key="1">
    <source>
        <dbReference type="SAM" id="Phobius"/>
    </source>
</evidence>
<keyword evidence="3" id="KW-1185">Reference proteome</keyword>
<feature type="transmembrane region" description="Helical" evidence="1">
    <location>
        <begin position="18"/>
        <end position="39"/>
    </location>
</feature>
<dbReference type="RefSeq" id="WP_307436842.1">
    <property type="nucleotide sequence ID" value="NZ_JAUSVK010000001.1"/>
</dbReference>
<sequence length="356" mass="37010">MPTSPPAPSQRRASGRRVFLPTLLLGVVVVAWSGFWWYASTRVQSEWSRFVVRQAELGRQIRCADQSFGGYPFRLEVRCTNPQVTSTRPGQSFDVHLADLGAVAQVYQPNKVILEAKGPLTVVDGEGEGATVTANWASAEASMGIWTSGPSNADIVIKGLDANATRAGQATSLVAGANVEAHIRLAVGANAAPGAYDVVAKADAGSMPPLDRMLGGPEPLSGEFQATVTQIDLQPRPMRERLRAWAADGGSLQIVLAQLNRGPSSVKAAGTVALDDGGHPAGDLTVALAGINEMSGSLQQAGLASGRLVGLMGVGLSMLGKPTNIDGKTAVEVPVRLANGKVSIGSFPAGRLPSLF</sequence>
<dbReference type="InterPro" id="IPR018666">
    <property type="entry name" value="DUF2125"/>
</dbReference>
<name>A0ABU0FPL9_9HYPH</name>
<reference evidence="2 3" key="1">
    <citation type="submission" date="2023-07" db="EMBL/GenBank/DDBJ databases">
        <title>Genomic Encyclopedia of Type Strains, Phase IV (KMG-IV): sequencing the most valuable type-strain genomes for metagenomic binning, comparative biology and taxonomic classification.</title>
        <authorList>
            <person name="Goeker M."/>
        </authorList>
    </citation>
    <scope>NUCLEOTIDE SEQUENCE [LARGE SCALE GENOMIC DNA]</scope>
    <source>
        <strain evidence="2 3">DSM 5896</strain>
    </source>
</reference>